<accession>A0A375I730</accession>
<dbReference type="AlphaFoldDB" id="A0A375I730"/>
<proteinExistence type="predicted"/>
<evidence type="ECO:0000313" key="2">
    <source>
        <dbReference type="Proteomes" id="UP000255505"/>
    </source>
</evidence>
<reference evidence="1 2" key="1">
    <citation type="submission" date="2018-01" db="EMBL/GenBank/DDBJ databases">
        <authorList>
            <person name="Gaut B.S."/>
            <person name="Morton B.R."/>
            <person name="Clegg M.T."/>
            <person name="Duvall M.R."/>
        </authorList>
    </citation>
    <scope>NUCLEOTIDE SEQUENCE [LARGE SCALE GENOMIC DNA]</scope>
    <source>
        <strain evidence="1">Cupriavidus taiwanensis LMG 19425</strain>
    </source>
</reference>
<name>A0A375I730_9BURK</name>
<sequence length="59" mass="7019">MLRKRSPTSYCKWGLCPAFQGSLHSWSRLKHSLIYCRANADRRPTARGWHWPSPIRHTR</sequence>
<evidence type="ECO:0000313" key="1">
    <source>
        <dbReference type="EMBL" id="SPK70633.1"/>
    </source>
</evidence>
<gene>
    <name evidence="1" type="ORF">CT19425_U610029</name>
</gene>
<protein>
    <submittedName>
        <fullName evidence="1">Uncharacterized protein</fullName>
    </submittedName>
</protein>
<dbReference type="EMBL" id="OOEF01000058">
    <property type="protein sequence ID" value="SPK70633.1"/>
    <property type="molecule type" value="Genomic_DNA"/>
</dbReference>
<organism evidence="1 2">
    <name type="scientific">Cupriavidus taiwanensis</name>
    <dbReference type="NCBI Taxonomy" id="164546"/>
    <lineage>
        <taxon>Bacteria</taxon>
        <taxon>Pseudomonadati</taxon>
        <taxon>Pseudomonadota</taxon>
        <taxon>Betaproteobacteria</taxon>
        <taxon>Burkholderiales</taxon>
        <taxon>Burkholderiaceae</taxon>
        <taxon>Cupriavidus</taxon>
    </lineage>
</organism>
<dbReference type="Proteomes" id="UP000255505">
    <property type="component" value="Unassembled WGS sequence"/>
</dbReference>